<dbReference type="EMBL" id="FODS01000010">
    <property type="protein sequence ID" value="SEO71670.1"/>
    <property type="molecule type" value="Genomic_DNA"/>
</dbReference>
<keyword evidence="1" id="KW-1133">Transmembrane helix</keyword>
<keyword evidence="1" id="KW-0812">Transmembrane</keyword>
<accession>A0A1H8RZ65</accession>
<keyword evidence="1" id="KW-0472">Membrane</keyword>
<organism evidence="2 3">
    <name type="scientific">Salinihabitans flavidus</name>
    <dbReference type="NCBI Taxonomy" id="569882"/>
    <lineage>
        <taxon>Bacteria</taxon>
        <taxon>Pseudomonadati</taxon>
        <taxon>Pseudomonadota</taxon>
        <taxon>Alphaproteobacteria</taxon>
        <taxon>Rhodobacterales</taxon>
        <taxon>Roseobacteraceae</taxon>
        <taxon>Salinihabitans</taxon>
    </lineage>
</organism>
<feature type="transmembrane region" description="Helical" evidence="1">
    <location>
        <begin position="12"/>
        <end position="31"/>
    </location>
</feature>
<evidence type="ECO:0000313" key="3">
    <source>
        <dbReference type="Proteomes" id="UP000198893"/>
    </source>
</evidence>
<gene>
    <name evidence="2" type="ORF">SAMN04490248_11049</name>
</gene>
<proteinExistence type="predicted"/>
<evidence type="ECO:0000313" key="2">
    <source>
        <dbReference type="EMBL" id="SEO71670.1"/>
    </source>
</evidence>
<dbReference type="STRING" id="569882.SAMN04490248_11049"/>
<dbReference type="Proteomes" id="UP000198893">
    <property type="component" value="Unassembled WGS sequence"/>
</dbReference>
<keyword evidence="3" id="KW-1185">Reference proteome</keyword>
<evidence type="ECO:0000256" key="1">
    <source>
        <dbReference type="SAM" id="Phobius"/>
    </source>
</evidence>
<reference evidence="2 3" key="1">
    <citation type="submission" date="2016-10" db="EMBL/GenBank/DDBJ databases">
        <authorList>
            <person name="de Groot N.N."/>
        </authorList>
    </citation>
    <scope>NUCLEOTIDE SEQUENCE [LARGE SCALE GENOMIC DNA]</scope>
    <source>
        <strain evidence="2 3">DSM 27842</strain>
    </source>
</reference>
<protein>
    <submittedName>
        <fullName evidence="2">Uncharacterized protein</fullName>
    </submittedName>
</protein>
<name>A0A1H8RZ65_9RHOB</name>
<dbReference type="RefSeq" id="WP_093117975.1">
    <property type="nucleotide sequence ID" value="NZ_FODS01000010.1"/>
</dbReference>
<dbReference type="AlphaFoldDB" id="A0A1H8RZ65"/>
<dbReference type="OrthoDB" id="5514977at2"/>
<sequence>MNIPEATKPAVWGAIGGAIVAMVIGFAWGGWVTGGTARQMQASGAETAIVQAFTPLCVAKAEQEPEQIALLKEERRYQRDNFVVEAGWVDSVSEKYRSDVADACADTIVEGME</sequence>